<reference evidence="3 4" key="1">
    <citation type="submission" date="2016-07" db="EMBL/GenBank/DDBJ databases">
        <title>Pervasive Adenine N6-methylation of Active Genes in Fungi.</title>
        <authorList>
            <consortium name="DOE Joint Genome Institute"/>
            <person name="Mondo S.J."/>
            <person name="Dannebaum R.O."/>
            <person name="Kuo R.C."/>
            <person name="Labutti K."/>
            <person name="Haridas S."/>
            <person name="Kuo A."/>
            <person name="Salamov A."/>
            <person name="Ahrendt S.R."/>
            <person name="Lipzen A."/>
            <person name="Sullivan W."/>
            <person name="Andreopoulos W.B."/>
            <person name="Clum A."/>
            <person name="Lindquist E."/>
            <person name="Daum C."/>
            <person name="Ramamoorthy G.K."/>
            <person name="Gryganskyi A."/>
            <person name="Culley D."/>
            <person name="Magnuson J.K."/>
            <person name="James T.Y."/>
            <person name="O'Malley M.A."/>
            <person name="Stajich J.E."/>
            <person name="Spatafora J.W."/>
            <person name="Visel A."/>
            <person name="Grigoriev I.V."/>
        </authorList>
    </citation>
    <scope>NUCLEOTIDE SEQUENCE [LARGE SCALE GENOMIC DNA]</scope>
    <source>
        <strain evidence="3 4">JEL800</strain>
    </source>
</reference>
<evidence type="ECO:0000313" key="3">
    <source>
        <dbReference type="EMBL" id="ORY41631.1"/>
    </source>
</evidence>
<evidence type="ECO:0000256" key="1">
    <source>
        <dbReference type="SAM" id="MobiDB-lite"/>
    </source>
</evidence>
<keyword evidence="2" id="KW-0732">Signal</keyword>
<accession>A0A1Y2C3R1</accession>
<evidence type="ECO:0000256" key="2">
    <source>
        <dbReference type="SAM" id="SignalP"/>
    </source>
</evidence>
<organism evidence="3 4">
    <name type="scientific">Rhizoclosmatium globosum</name>
    <dbReference type="NCBI Taxonomy" id="329046"/>
    <lineage>
        <taxon>Eukaryota</taxon>
        <taxon>Fungi</taxon>
        <taxon>Fungi incertae sedis</taxon>
        <taxon>Chytridiomycota</taxon>
        <taxon>Chytridiomycota incertae sedis</taxon>
        <taxon>Chytridiomycetes</taxon>
        <taxon>Chytridiales</taxon>
        <taxon>Chytriomycetaceae</taxon>
        <taxon>Rhizoclosmatium</taxon>
    </lineage>
</organism>
<keyword evidence="4" id="KW-1185">Reference proteome</keyword>
<protein>
    <recommendedName>
        <fullName evidence="5">Secreted protein</fullName>
    </recommendedName>
</protein>
<evidence type="ECO:0000313" key="4">
    <source>
        <dbReference type="Proteomes" id="UP000193642"/>
    </source>
</evidence>
<sequence length="98" mass="10947">MIPKSTHSPLSATALSILDFFAVAHAMGPCLAPHTEPKFYGIEEPDMEMMQSIELVSIRMLPPPRSAQPLYSTKRPILMPKHLSRSMRSTPEKQSISK</sequence>
<gene>
    <name evidence="3" type="ORF">BCR33DRAFT_718785</name>
</gene>
<feature type="chain" id="PRO_5012124104" description="Secreted protein" evidence="2">
    <location>
        <begin position="27"/>
        <end position="98"/>
    </location>
</feature>
<dbReference type="EMBL" id="MCGO01000031">
    <property type="protein sequence ID" value="ORY41631.1"/>
    <property type="molecule type" value="Genomic_DNA"/>
</dbReference>
<proteinExistence type="predicted"/>
<feature type="compositionally biased region" description="Polar residues" evidence="1">
    <location>
        <begin position="86"/>
        <end position="98"/>
    </location>
</feature>
<comment type="caution">
    <text evidence="3">The sequence shown here is derived from an EMBL/GenBank/DDBJ whole genome shotgun (WGS) entry which is preliminary data.</text>
</comment>
<dbReference type="AlphaFoldDB" id="A0A1Y2C3R1"/>
<feature type="signal peptide" evidence="2">
    <location>
        <begin position="1"/>
        <end position="26"/>
    </location>
</feature>
<dbReference type="Proteomes" id="UP000193642">
    <property type="component" value="Unassembled WGS sequence"/>
</dbReference>
<feature type="region of interest" description="Disordered" evidence="1">
    <location>
        <begin position="66"/>
        <end position="98"/>
    </location>
</feature>
<name>A0A1Y2C3R1_9FUNG</name>
<evidence type="ECO:0008006" key="5">
    <source>
        <dbReference type="Google" id="ProtNLM"/>
    </source>
</evidence>